<evidence type="ECO:0000313" key="2">
    <source>
        <dbReference type="Proteomes" id="UP000663881"/>
    </source>
</evidence>
<dbReference type="EMBL" id="CAJOAY010026657">
    <property type="protein sequence ID" value="CAF4392357.1"/>
    <property type="molecule type" value="Genomic_DNA"/>
</dbReference>
<accession>A0A820NIY0</accession>
<organism evidence="1 2">
    <name type="scientific">Adineta steineri</name>
    <dbReference type="NCBI Taxonomy" id="433720"/>
    <lineage>
        <taxon>Eukaryota</taxon>
        <taxon>Metazoa</taxon>
        <taxon>Spiralia</taxon>
        <taxon>Gnathifera</taxon>
        <taxon>Rotifera</taxon>
        <taxon>Eurotatoria</taxon>
        <taxon>Bdelloidea</taxon>
        <taxon>Adinetida</taxon>
        <taxon>Adinetidae</taxon>
        <taxon>Adineta</taxon>
    </lineage>
</organism>
<evidence type="ECO:0000313" key="1">
    <source>
        <dbReference type="EMBL" id="CAF4392357.1"/>
    </source>
</evidence>
<proteinExistence type="predicted"/>
<comment type="caution">
    <text evidence="1">The sequence shown here is derived from an EMBL/GenBank/DDBJ whole genome shotgun (WGS) entry which is preliminary data.</text>
</comment>
<protein>
    <submittedName>
        <fullName evidence="1">Uncharacterized protein</fullName>
    </submittedName>
</protein>
<dbReference type="Proteomes" id="UP000663881">
    <property type="component" value="Unassembled WGS sequence"/>
</dbReference>
<reference evidence="1" key="1">
    <citation type="submission" date="2021-02" db="EMBL/GenBank/DDBJ databases">
        <authorList>
            <person name="Nowell W R."/>
        </authorList>
    </citation>
    <scope>NUCLEOTIDE SEQUENCE</scope>
</reference>
<name>A0A820NIY0_9BILA</name>
<sequence length="67" mass="7540">CLLDRSDRTITVHNIIPKVRFPHLSSPYRTVIVVSSSPFGLVTNTSQATDLFAEVFIKELQMLNQPP</sequence>
<feature type="non-terminal residue" evidence="1">
    <location>
        <position position="1"/>
    </location>
</feature>
<dbReference type="AlphaFoldDB" id="A0A820NIY0"/>
<feature type="non-terminal residue" evidence="1">
    <location>
        <position position="67"/>
    </location>
</feature>
<gene>
    <name evidence="1" type="ORF">OKA104_LOCUS50947</name>
</gene>